<sequence>MPSGTTFRDGRASRPPQPAGVLASGAWTRSAFSELRFPVLATARDDDHVWVRLRMQGRHTGPFVRFREGALDQAIPPTGREIDFEQIHVLGLRDGKVAVREAVRDDVAMLGQLGIFPSAPAIAVRMLAWRATGRAAGAAAHVTAQAAAAAALLDPAPMRGVPAPPLDGMVGWAGAGIVSRLRRKAAGGGEGRGGGGLVAVQRQGPSPAGGVAERCVVARSGGRRSG</sequence>
<evidence type="ECO:0000256" key="1">
    <source>
        <dbReference type="SAM" id="MobiDB-lite"/>
    </source>
</evidence>
<accession>A0ABW8LT01</accession>
<gene>
    <name evidence="2" type="ORF">ACI2L5_29495</name>
</gene>
<reference evidence="2 3" key="1">
    <citation type="submission" date="2024-11" db="EMBL/GenBank/DDBJ databases">
        <title>The Natural Products Discovery Center: Release of the First 8490 Sequenced Strains for Exploring Actinobacteria Biosynthetic Diversity.</title>
        <authorList>
            <person name="Kalkreuter E."/>
            <person name="Kautsar S.A."/>
            <person name="Yang D."/>
            <person name="Bader C.D."/>
            <person name="Teijaro C.N."/>
            <person name="Fluegel L."/>
            <person name="Davis C.M."/>
            <person name="Simpson J.R."/>
            <person name="Lauterbach L."/>
            <person name="Steele A.D."/>
            <person name="Gui C."/>
            <person name="Meng S."/>
            <person name="Li G."/>
            <person name="Viehrig K."/>
            <person name="Ye F."/>
            <person name="Su P."/>
            <person name="Kiefer A.F."/>
            <person name="Nichols A."/>
            <person name="Cepeda A.J."/>
            <person name="Yan W."/>
            <person name="Fan B."/>
            <person name="Jiang Y."/>
            <person name="Adhikari A."/>
            <person name="Zheng C.-J."/>
            <person name="Schuster L."/>
            <person name="Cowan T.M."/>
            <person name="Smanski M.J."/>
            <person name="Chevrette M.G."/>
            <person name="De Carvalho L.P.S."/>
            <person name="Shen B."/>
        </authorList>
    </citation>
    <scope>NUCLEOTIDE SEQUENCE [LARGE SCALE GENOMIC DNA]</scope>
    <source>
        <strain evidence="2 3">NPDC020863</strain>
    </source>
</reference>
<dbReference type="SUPFAM" id="SSF54427">
    <property type="entry name" value="NTF2-like"/>
    <property type="match status" value="1"/>
</dbReference>
<dbReference type="EMBL" id="JBJDQH010000010">
    <property type="protein sequence ID" value="MFK4269043.1"/>
    <property type="molecule type" value="Genomic_DNA"/>
</dbReference>
<protein>
    <submittedName>
        <fullName evidence="2">Ester cyclase</fullName>
    </submittedName>
</protein>
<feature type="region of interest" description="Disordered" evidence="1">
    <location>
        <begin position="185"/>
        <end position="212"/>
    </location>
</feature>
<dbReference type="Gene3D" id="3.10.450.50">
    <property type="match status" value="1"/>
</dbReference>
<feature type="region of interest" description="Disordered" evidence="1">
    <location>
        <begin position="1"/>
        <end position="21"/>
    </location>
</feature>
<dbReference type="Proteomes" id="UP001620295">
    <property type="component" value="Unassembled WGS sequence"/>
</dbReference>
<dbReference type="Pfam" id="PF07366">
    <property type="entry name" value="SnoaL"/>
    <property type="match status" value="1"/>
</dbReference>
<evidence type="ECO:0000313" key="2">
    <source>
        <dbReference type="EMBL" id="MFK4269043.1"/>
    </source>
</evidence>
<name>A0ABW8LT01_9ACTN</name>
<dbReference type="InterPro" id="IPR009959">
    <property type="entry name" value="Cyclase_SnoaL-like"/>
</dbReference>
<comment type="caution">
    <text evidence="2">The sequence shown here is derived from an EMBL/GenBank/DDBJ whole genome shotgun (WGS) entry which is preliminary data.</text>
</comment>
<organism evidence="2 3">
    <name type="scientific">Streptomyces milbemycinicus</name>
    <dbReference type="NCBI Taxonomy" id="476552"/>
    <lineage>
        <taxon>Bacteria</taxon>
        <taxon>Bacillati</taxon>
        <taxon>Actinomycetota</taxon>
        <taxon>Actinomycetes</taxon>
        <taxon>Kitasatosporales</taxon>
        <taxon>Streptomycetaceae</taxon>
        <taxon>Streptomyces</taxon>
    </lineage>
</organism>
<evidence type="ECO:0000313" key="3">
    <source>
        <dbReference type="Proteomes" id="UP001620295"/>
    </source>
</evidence>
<feature type="compositionally biased region" description="Gly residues" evidence="1">
    <location>
        <begin position="186"/>
        <end position="197"/>
    </location>
</feature>
<dbReference type="InterPro" id="IPR032710">
    <property type="entry name" value="NTF2-like_dom_sf"/>
</dbReference>
<dbReference type="RefSeq" id="WP_404747506.1">
    <property type="nucleotide sequence ID" value="NZ_JBJDQH010000010.1"/>
</dbReference>
<keyword evidence="3" id="KW-1185">Reference proteome</keyword>
<proteinExistence type="predicted"/>